<reference evidence="3 4" key="1">
    <citation type="submission" date="2013-03" db="EMBL/GenBank/DDBJ databases">
        <authorList>
            <person name="Linke B."/>
        </authorList>
    </citation>
    <scope>NUCLEOTIDE SEQUENCE [LARGE SCALE GENOMIC DNA]</scope>
    <source>
        <strain evidence="3 4">B13</strain>
    </source>
</reference>
<dbReference type="Pfam" id="PF19657">
    <property type="entry name" value="DUF6160"/>
    <property type="match status" value="1"/>
</dbReference>
<keyword evidence="4" id="KW-1185">Reference proteome</keyword>
<accession>A0A024HPA6</accession>
<gene>
    <name evidence="3" type="ORF">PKB_5580</name>
</gene>
<name>A0A024HPA6_PSEKB</name>
<proteinExistence type="predicted"/>
<dbReference type="PATRIC" id="fig|1301098.3.peg.5561"/>
<feature type="chain" id="PRO_5001533470" description="DUF6160 domain-containing protein" evidence="1">
    <location>
        <begin position="24"/>
        <end position="183"/>
    </location>
</feature>
<sequence length="183" mass="18971">MFASLNRLSALCASLLLCSAAQAAMEPLDNEHLGRISGQDGLSIRANVQASIGKAAWIDNGGSVSLRNVKIDNGCTSAALCPDGRGGALAFGPAQLGLSLPIFGIELPTLAVDVVRGASGQQQLALTLPDLTSINKQLNASGLPSQTIRLRVAGDLYVGEGRLGSIEVRDIQDISGTLRIWGH</sequence>
<keyword evidence="1" id="KW-0732">Signal</keyword>
<protein>
    <recommendedName>
        <fullName evidence="2">DUF6160 domain-containing protein</fullName>
    </recommendedName>
</protein>
<organism evidence="3 4">
    <name type="scientific">Pseudomonas knackmussii (strain DSM 6978 / CCUG 54928 / LMG 23759 / B13)</name>
    <dbReference type="NCBI Taxonomy" id="1301098"/>
    <lineage>
        <taxon>Bacteria</taxon>
        <taxon>Pseudomonadati</taxon>
        <taxon>Pseudomonadota</taxon>
        <taxon>Gammaproteobacteria</taxon>
        <taxon>Pseudomonadales</taxon>
        <taxon>Pseudomonadaceae</taxon>
        <taxon>Pseudomonas</taxon>
    </lineage>
</organism>
<dbReference type="KEGG" id="pkc:PKB_5580"/>
<reference evidence="3 4" key="2">
    <citation type="submission" date="2014-05" db="EMBL/GenBank/DDBJ databases">
        <title>Genome sequence of the 3-chlorobenzoate degrading bacterium Pseudomonas knackmussii B13 shows multiple evidence for horizontal gene transfer.</title>
        <authorList>
            <person name="Miyazaki R."/>
            <person name="Bertelli C."/>
            <person name="Falquet L."/>
            <person name="Robinson-Rechavi M."/>
            <person name="Gharib W."/>
            <person name="Roy S."/>
            <person name="Van der Meer J.R."/>
        </authorList>
    </citation>
    <scope>NUCLEOTIDE SEQUENCE [LARGE SCALE GENOMIC DNA]</scope>
    <source>
        <strain evidence="3 4">B13</strain>
    </source>
</reference>
<dbReference type="InterPro" id="IPR046158">
    <property type="entry name" value="DUF6160"/>
</dbReference>
<dbReference type="EMBL" id="HG322950">
    <property type="protein sequence ID" value="CDF86890.1"/>
    <property type="molecule type" value="Genomic_DNA"/>
</dbReference>
<feature type="signal peptide" evidence="1">
    <location>
        <begin position="1"/>
        <end position="23"/>
    </location>
</feature>
<dbReference type="HOGENOM" id="CLU_1467010_0_0_6"/>
<evidence type="ECO:0000259" key="2">
    <source>
        <dbReference type="Pfam" id="PF19657"/>
    </source>
</evidence>
<dbReference type="OrthoDB" id="6865663at2"/>
<dbReference type="RefSeq" id="WP_043256325.1">
    <property type="nucleotide sequence ID" value="NZ_HG322950.1"/>
</dbReference>
<feature type="domain" description="DUF6160" evidence="2">
    <location>
        <begin position="5"/>
        <end position="74"/>
    </location>
</feature>
<evidence type="ECO:0000313" key="3">
    <source>
        <dbReference type="EMBL" id="CDF86890.1"/>
    </source>
</evidence>
<evidence type="ECO:0000313" key="4">
    <source>
        <dbReference type="Proteomes" id="UP000025241"/>
    </source>
</evidence>
<dbReference type="AlphaFoldDB" id="A0A024HPA6"/>
<dbReference type="Proteomes" id="UP000025241">
    <property type="component" value="Chromosome I"/>
</dbReference>
<evidence type="ECO:0000256" key="1">
    <source>
        <dbReference type="SAM" id="SignalP"/>
    </source>
</evidence>